<reference evidence="11" key="1">
    <citation type="journal article" date="2020" name="Nature">
        <title>Giant virus diversity and host interactions through global metagenomics.</title>
        <authorList>
            <person name="Schulz F."/>
            <person name="Roux S."/>
            <person name="Paez-Espino D."/>
            <person name="Jungbluth S."/>
            <person name="Walsh D.A."/>
            <person name="Denef V.J."/>
            <person name="McMahon K.D."/>
            <person name="Konstantinidis K.T."/>
            <person name="Eloe-Fadrosh E.A."/>
            <person name="Kyrpides N.C."/>
            <person name="Woyke T."/>
        </authorList>
    </citation>
    <scope>NUCLEOTIDE SEQUENCE</scope>
    <source>
        <strain evidence="11">GVMAG-M-3300027833-19</strain>
    </source>
</reference>
<dbReference type="InterPro" id="IPR051334">
    <property type="entry name" value="SRPK"/>
</dbReference>
<dbReference type="InterPro" id="IPR011009">
    <property type="entry name" value="Kinase-like_dom_sf"/>
</dbReference>
<dbReference type="EC" id="2.7.11.1" evidence="1"/>
<feature type="domain" description="Protein kinase" evidence="10">
    <location>
        <begin position="45"/>
        <end position="400"/>
    </location>
</feature>
<evidence type="ECO:0000256" key="2">
    <source>
        <dbReference type="ARBA" id="ARBA00022527"/>
    </source>
</evidence>
<dbReference type="Gene3D" id="1.10.510.10">
    <property type="entry name" value="Transferase(Phosphotransferase) domain 1"/>
    <property type="match status" value="1"/>
</dbReference>
<feature type="region of interest" description="Disordered" evidence="9">
    <location>
        <begin position="1"/>
        <end position="27"/>
    </location>
</feature>
<keyword evidence="3" id="KW-0808">Transferase</keyword>
<evidence type="ECO:0000256" key="8">
    <source>
        <dbReference type="ARBA" id="ARBA00048679"/>
    </source>
</evidence>
<dbReference type="GO" id="GO:0000245">
    <property type="term" value="P:spliceosomal complex assembly"/>
    <property type="evidence" value="ECO:0007669"/>
    <property type="project" value="TreeGrafter"/>
</dbReference>
<dbReference type="GO" id="GO:0050684">
    <property type="term" value="P:regulation of mRNA processing"/>
    <property type="evidence" value="ECO:0007669"/>
    <property type="project" value="TreeGrafter"/>
</dbReference>
<evidence type="ECO:0000259" key="10">
    <source>
        <dbReference type="PROSITE" id="PS50011"/>
    </source>
</evidence>
<proteinExistence type="predicted"/>
<comment type="catalytic activity">
    <reaction evidence="8">
        <text>L-seryl-[protein] + ATP = O-phospho-L-seryl-[protein] + ADP + H(+)</text>
        <dbReference type="Rhea" id="RHEA:17989"/>
        <dbReference type="Rhea" id="RHEA-COMP:9863"/>
        <dbReference type="Rhea" id="RHEA-COMP:11604"/>
        <dbReference type="ChEBI" id="CHEBI:15378"/>
        <dbReference type="ChEBI" id="CHEBI:29999"/>
        <dbReference type="ChEBI" id="CHEBI:30616"/>
        <dbReference type="ChEBI" id="CHEBI:83421"/>
        <dbReference type="ChEBI" id="CHEBI:456216"/>
        <dbReference type="EC" id="2.7.11.1"/>
    </reaction>
</comment>
<sequence>MSDSESYSSSTSSTSNSDQSTENMKKYKPGGYAPVSIGEVLNARYRIIKKIGFGEFSTVFLCYDYNDTQNFKALKIAKSSKTFTEAAEDERNILSNINSKYCCKLHNSFTYTSPFGEHITLVFDIYGESLYSVMREYRHNGIPIKCVKSITIDLLKGLIDCLECNIINTDIKPENILIRSPTKEISNIIKKYVPPNIGDVIVNIPVTTKKKKRKKYDEDECSEENDEDFEKRISNVLFTDFGNGCSTEDPYKDYICTLPYRPPENIITKKFTASADVWSLGCTIYEMLTGSVLFDPDVYETGDKREVSDTHLASVIEITGGNPTIYKDGKRYNEYCRPDGTLRFIRNLKNISLKNKISSKIDISKRDAEKWANFIIYMLNFDHKERPTPQNIYDKYIDWLSS</sequence>
<evidence type="ECO:0000256" key="7">
    <source>
        <dbReference type="ARBA" id="ARBA00047899"/>
    </source>
</evidence>
<dbReference type="Gene3D" id="3.30.200.20">
    <property type="entry name" value="Phosphorylase Kinase, domain 1"/>
    <property type="match status" value="1"/>
</dbReference>
<dbReference type="PANTHER" id="PTHR47634">
    <property type="entry name" value="PROTEIN KINASE DOMAIN-CONTAINING PROTEIN-RELATED"/>
    <property type="match status" value="1"/>
</dbReference>
<dbReference type="PROSITE" id="PS50011">
    <property type="entry name" value="PROTEIN_KINASE_DOM"/>
    <property type="match status" value="1"/>
</dbReference>
<dbReference type="Pfam" id="PF00069">
    <property type="entry name" value="Pkinase"/>
    <property type="match status" value="2"/>
</dbReference>
<accession>A0A6C0LJQ1</accession>
<keyword evidence="5" id="KW-0418">Kinase</keyword>
<evidence type="ECO:0000256" key="5">
    <source>
        <dbReference type="ARBA" id="ARBA00022777"/>
    </source>
</evidence>
<evidence type="ECO:0000256" key="3">
    <source>
        <dbReference type="ARBA" id="ARBA00022679"/>
    </source>
</evidence>
<evidence type="ECO:0000256" key="1">
    <source>
        <dbReference type="ARBA" id="ARBA00012513"/>
    </source>
</evidence>
<dbReference type="SMART" id="SM00220">
    <property type="entry name" value="S_TKc"/>
    <property type="match status" value="1"/>
</dbReference>
<keyword evidence="6" id="KW-0067">ATP-binding</keyword>
<dbReference type="AlphaFoldDB" id="A0A6C0LJQ1"/>
<dbReference type="GO" id="GO:0004674">
    <property type="term" value="F:protein serine/threonine kinase activity"/>
    <property type="evidence" value="ECO:0007669"/>
    <property type="project" value="UniProtKB-KW"/>
</dbReference>
<protein>
    <recommendedName>
        <fullName evidence="1">non-specific serine/threonine protein kinase</fullName>
        <ecNumber evidence="1">2.7.11.1</ecNumber>
    </recommendedName>
</protein>
<dbReference type="PANTHER" id="PTHR47634:SF9">
    <property type="entry name" value="PROTEIN KINASE DOMAIN-CONTAINING PROTEIN-RELATED"/>
    <property type="match status" value="1"/>
</dbReference>
<evidence type="ECO:0000256" key="9">
    <source>
        <dbReference type="SAM" id="MobiDB-lite"/>
    </source>
</evidence>
<keyword evidence="2" id="KW-0723">Serine/threonine-protein kinase</keyword>
<dbReference type="EMBL" id="MN740516">
    <property type="protein sequence ID" value="QHU30747.1"/>
    <property type="molecule type" value="Genomic_DNA"/>
</dbReference>
<dbReference type="SUPFAM" id="SSF56112">
    <property type="entry name" value="Protein kinase-like (PK-like)"/>
    <property type="match status" value="1"/>
</dbReference>
<feature type="compositionally biased region" description="Low complexity" evidence="9">
    <location>
        <begin position="1"/>
        <end position="22"/>
    </location>
</feature>
<name>A0A6C0LJQ1_9ZZZZ</name>
<dbReference type="InterPro" id="IPR000719">
    <property type="entry name" value="Prot_kinase_dom"/>
</dbReference>
<organism evidence="11">
    <name type="scientific">viral metagenome</name>
    <dbReference type="NCBI Taxonomy" id="1070528"/>
    <lineage>
        <taxon>unclassified sequences</taxon>
        <taxon>metagenomes</taxon>
        <taxon>organismal metagenomes</taxon>
    </lineage>
</organism>
<dbReference type="GO" id="GO:0005524">
    <property type="term" value="F:ATP binding"/>
    <property type="evidence" value="ECO:0007669"/>
    <property type="project" value="UniProtKB-KW"/>
</dbReference>
<evidence type="ECO:0000256" key="6">
    <source>
        <dbReference type="ARBA" id="ARBA00022840"/>
    </source>
</evidence>
<evidence type="ECO:0000313" key="11">
    <source>
        <dbReference type="EMBL" id="QHU30747.1"/>
    </source>
</evidence>
<keyword evidence="4" id="KW-0547">Nucleotide-binding</keyword>
<evidence type="ECO:0000256" key="4">
    <source>
        <dbReference type="ARBA" id="ARBA00022741"/>
    </source>
</evidence>
<comment type="catalytic activity">
    <reaction evidence="7">
        <text>L-threonyl-[protein] + ATP = O-phospho-L-threonyl-[protein] + ADP + H(+)</text>
        <dbReference type="Rhea" id="RHEA:46608"/>
        <dbReference type="Rhea" id="RHEA-COMP:11060"/>
        <dbReference type="Rhea" id="RHEA-COMP:11605"/>
        <dbReference type="ChEBI" id="CHEBI:15378"/>
        <dbReference type="ChEBI" id="CHEBI:30013"/>
        <dbReference type="ChEBI" id="CHEBI:30616"/>
        <dbReference type="ChEBI" id="CHEBI:61977"/>
        <dbReference type="ChEBI" id="CHEBI:456216"/>
        <dbReference type="EC" id="2.7.11.1"/>
    </reaction>
</comment>